<name>A0A0N0DHS9_FUSLA</name>
<evidence type="ECO:0000313" key="2">
    <source>
        <dbReference type="EMBL" id="KPA45934.1"/>
    </source>
</evidence>
<feature type="compositionally biased region" description="Basic and acidic residues" evidence="1">
    <location>
        <begin position="66"/>
        <end position="87"/>
    </location>
</feature>
<dbReference type="Proteomes" id="UP000037904">
    <property type="component" value="Unassembled WGS sequence"/>
</dbReference>
<gene>
    <name evidence="2" type="ORF">FLAG1_01025</name>
</gene>
<protein>
    <submittedName>
        <fullName evidence="2">Uncharacterized protein</fullName>
    </submittedName>
</protein>
<evidence type="ECO:0000256" key="1">
    <source>
        <dbReference type="SAM" id="MobiDB-lite"/>
    </source>
</evidence>
<reference evidence="2 3" key="1">
    <citation type="submission" date="2015-04" db="EMBL/GenBank/DDBJ databases">
        <title>The draft genome sequence of Fusarium langsethiae, a T-2/HT-2 mycotoxin producer.</title>
        <authorList>
            <person name="Lysoe E."/>
            <person name="Divon H.H."/>
            <person name="Terzi V."/>
            <person name="Orru L."/>
            <person name="Lamontanara A."/>
            <person name="Kolseth A.-K."/>
            <person name="Frandsen R.J."/>
            <person name="Nielsen K."/>
            <person name="Thrane U."/>
        </authorList>
    </citation>
    <scope>NUCLEOTIDE SEQUENCE [LARGE SCALE GENOMIC DNA]</scope>
    <source>
        <strain evidence="2 3">Fl201059</strain>
    </source>
</reference>
<evidence type="ECO:0000313" key="3">
    <source>
        <dbReference type="Proteomes" id="UP000037904"/>
    </source>
</evidence>
<dbReference type="AlphaFoldDB" id="A0A0N0DHS9"/>
<comment type="caution">
    <text evidence="2">The sequence shown here is derived from an EMBL/GenBank/DDBJ whole genome shotgun (WGS) entry which is preliminary data.</text>
</comment>
<feature type="compositionally biased region" description="Polar residues" evidence="1">
    <location>
        <begin position="8"/>
        <end position="18"/>
    </location>
</feature>
<dbReference type="OrthoDB" id="4357148at2759"/>
<organism evidence="2 3">
    <name type="scientific">Fusarium langsethiae</name>
    <dbReference type="NCBI Taxonomy" id="179993"/>
    <lineage>
        <taxon>Eukaryota</taxon>
        <taxon>Fungi</taxon>
        <taxon>Dikarya</taxon>
        <taxon>Ascomycota</taxon>
        <taxon>Pezizomycotina</taxon>
        <taxon>Sordariomycetes</taxon>
        <taxon>Hypocreomycetidae</taxon>
        <taxon>Hypocreales</taxon>
        <taxon>Nectriaceae</taxon>
        <taxon>Fusarium</taxon>
    </lineage>
</organism>
<feature type="region of interest" description="Disordered" evidence="1">
    <location>
        <begin position="1"/>
        <end position="114"/>
    </location>
</feature>
<proteinExistence type="predicted"/>
<accession>A0A0N0DHS9</accession>
<keyword evidence="3" id="KW-1185">Reference proteome</keyword>
<sequence>MSDLENAPSASYEDNSYVSRPGEKDQPIAVQADSDRVEDPIDAEQADTDAQLGKLATFLLSNTTDRMTERDEKDAIDQSNIIEERTRGATQPGGTYQEPGDEEGLPSDDGTSSV</sequence>
<dbReference type="EMBL" id="JXCE01000008">
    <property type="protein sequence ID" value="KPA45934.1"/>
    <property type="molecule type" value="Genomic_DNA"/>
</dbReference>